<accession>F2AWU9</accession>
<dbReference type="EMBL" id="AFAR01000205">
    <property type="protein sequence ID" value="EGF25862.1"/>
    <property type="molecule type" value="Genomic_DNA"/>
</dbReference>
<evidence type="ECO:0000256" key="1">
    <source>
        <dbReference type="ARBA" id="ARBA00022485"/>
    </source>
</evidence>
<dbReference type="GO" id="GO:0005506">
    <property type="term" value="F:iron ion binding"/>
    <property type="evidence" value="ECO:0007669"/>
    <property type="project" value="UniProtKB-UniRule"/>
</dbReference>
<dbReference type="PATRIC" id="fig|991778.3.peg.4450"/>
<dbReference type="Gene3D" id="3.20.20.70">
    <property type="entry name" value="Aldolase class I"/>
    <property type="match status" value="1"/>
</dbReference>
<evidence type="ECO:0000256" key="3">
    <source>
        <dbReference type="ARBA" id="ARBA00022723"/>
    </source>
</evidence>
<dbReference type="SFLD" id="SFLDS00029">
    <property type="entry name" value="Radical_SAM"/>
    <property type="match status" value="1"/>
</dbReference>
<protein>
    <recommendedName>
        <fullName evidence="6">Aminodeoxyfutalosine synthase</fullName>
        <shortName evidence="6">AFL synthase</shortName>
        <shortName evidence="6">Aminofutalosine synthase</shortName>
        <ecNumber evidence="6">2.5.1.120</ecNumber>
    </recommendedName>
    <alternativeName>
        <fullName evidence="6">Menaquinone biosynthetic enzyme MqnE</fullName>
    </alternativeName>
</protein>
<evidence type="ECO:0000256" key="4">
    <source>
        <dbReference type="ARBA" id="ARBA00023004"/>
    </source>
</evidence>
<dbReference type="InterPro" id="IPR013785">
    <property type="entry name" value="Aldolase_TIM"/>
</dbReference>
<dbReference type="InterPro" id="IPR022432">
    <property type="entry name" value="MqnE"/>
</dbReference>
<dbReference type="SUPFAM" id="SSF102114">
    <property type="entry name" value="Radical SAM enzymes"/>
    <property type="match status" value="1"/>
</dbReference>
<dbReference type="InterPro" id="IPR007197">
    <property type="entry name" value="rSAM"/>
</dbReference>
<reference evidence="10 11" key="1">
    <citation type="journal article" date="2013" name="Mar. Genomics">
        <title>Expression of sulfatases in Rhodopirellula baltica and the diversity of sulfatases in the genus Rhodopirellula.</title>
        <authorList>
            <person name="Wegner C.E."/>
            <person name="Richter-Heitmann T."/>
            <person name="Klindworth A."/>
            <person name="Klockow C."/>
            <person name="Richter M."/>
            <person name="Achstetter T."/>
            <person name="Glockner F.O."/>
            <person name="Harder J."/>
        </authorList>
    </citation>
    <scope>NUCLEOTIDE SEQUENCE [LARGE SCALE GENOMIC DNA]</scope>
    <source>
        <strain evidence="10 11">WH47</strain>
    </source>
</reference>
<proteinExistence type="inferred from homology"/>
<dbReference type="SFLD" id="SFLDF00343">
    <property type="entry name" value="aminofutalosine_synthase_(mqnE"/>
    <property type="match status" value="1"/>
</dbReference>
<feature type="binding site" evidence="8">
    <location>
        <position position="193"/>
    </location>
    <ligand>
        <name>S-adenosyl-L-methionine</name>
        <dbReference type="ChEBI" id="CHEBI:59789"/>
    </ligand>
</feature>
<comment type="catalytic activity">
    <reaction evidence="6">
        <text>3-[(1-carboxyvinyl)-oxy]benzoate + S-adenosyl-L-methionine + H2O = 6-amino-6-deoxyfutalosine + hydrogencarbonate + L-methionine + H(+)</text>
        <dbReference type="Rhea" id="RHEA:33075"/>
        <dbReference type="ChEBI" id="CHEBI:15377"/>
        <dbReference type="ChEBI" id="CHEBI:15378"/>
        <dbReference type="ChEBI" id="CHEBI:17544"/>
        <dbReference type="ChEBI" id="CHEBI:57844"/>
        <dbReference type="ChEBI" id="CHEBI:59789"/>
        <dbReference type="ChEBI" id="CHEBI:64286"/>
        <dbReference type="ChEBI" id="CHEBI:76981"/>
        <dbReference type="EC" id="2.5.1.120"/>
    </reaction>
</comment>
<dbReference type="AlphaFoldDB" id="F2AWU9"/>
<keyword evidence="6" id="KW-0808">Transferase</keyword>
<comment type="caution">
    <text evidence="10">The sequence shown here is derived from an EMBL/GenBank/DDBJ whole genome shotgun (WGS) entry which is preliminary data.</text>
</comment>
<organism evidence="10 11">
    <name type="scientific">Rhodopirellula baltica WH47</name>
    <dbReference type="NCBI Taxonomy" id="991778"/>
    <lineage>
        <taxon>Bacteria</taxon>
        <taxon>Pseudomonadati</taxon>
        <taxon>Planctomycetota</taxon>
        <taxon>Planctomycetia</taxon>
        <taxon>Pirellulales</taxon>
        <taxon>Pirellulaceae</taxon>
        <taxon>Rhodopirellula</taxon>
    </lineage>
</organism>
<feature type="binding site" evidence="6 7">
    <location>
        <position position="88"/>
    </location>
    <ligand>
        <name>[4Fe-4S] cluster</name>
        <dbReference type="ChEBI" id="CHEBI:49883"/>
        <note>4Fe-4S-S-AdoMet</note>
    </ligand>
</feature>
<dbReference type="InterPro" id="IPR034405">
    <property type="entry name" value="F420"/>
</dbReference>
<evidence type="ECO:0000256" key="2">
    <source>
        <dbReference type="ARBA" id="ARBA00022691"/>
    </source>
</evidence>
<evidence type="ECO:0000313" key="11">
    <source>
        <dbReference type="Proteomes" id="UP000006222"/>
    </source>
</evidence>
<dbReference type="InterPro" id="IPR045567">
    <property type="entry name" value="CofH/MnqC-like_C"/>
</dbReference>
<dbReference type="HAMAP" id="MF_00993">
    <property type="entry name" value="MqnE"/>
    <property type="match status" value="1"/>
</dbReference>
<evidence type="ECO:0000256" key="8">
    <source>
        <dbReference type="PIRSR" id="PIRSR004762-2"/>
    </source>
</evidence>
<dbReference type="UniPathway" id="UPA00079"/>
<comment type="function">
    <text evidence="6">Radical SAM enzyme that catalyzes the addition of the adenosyl radical to the double bond of 3-[(1-carboxyvinyl)oxy]benzoate, leading to aminodeoxyfutalosine (AFL), a key intermediate in the formation of menaquinone (MK, vitamin K2) from chorismate.</text>
</comment>
<name>F2AWU9_RHOBT</name>
<keyword evidence="4 6" id="KW-0408">Iron</keyword>
<comment type="similarity">
    <text evidence="6">Belongs to the radical SAM superfamily. MqnE family.</text>
</comment>
<dbReference type="GO" id="GO:0102573">
    <property type="term" value="F:aminodeoxyfutalosine synthase activity"/>
    <property type="evidence" value="ECO:0007669"/>
    <property type="project" value="UniProtKB-EC"/>
</dbReference>
<feature type="binding site" evidence="6 7">
    <location>
        <position position="81"/>
    </location>
    <ligand>
        <name>[4Fe-4S] cluster</name>
        <dbReference type="ChEBI" id="CHEBI:49883"/>
        <note>4Fe-4S-S-AdoMet</note>
    </ligand>
</feature>
<dbReference type="NCBIfam" id="TIGR03700">
    <property type="entry name" value="mena_SCO4494"/>
    <property type="match status" value="1"/>
</dbReference>
<sequence length="397" mass="45891">MHCLSLRIITMQANERDARFREIRDKVESEQRLSMEDGLFLYEPEVSIQQVGELANFVRERKNGNVGYYNINTHLNPTNVCVYRCRFCAFRKDLRDENGYAMSDEQILHRGAEATANGCTEMHIVGGLHHQRKYEWYRDIISMLKENYPQIHLKAWTAVEIDWFRFQTKKSFEWVLDDMRSAGLGSMPGGGAEIFHPEVRDQLCEHKANTPAWLEIHRTAHQIGLKTNCTMLYGHVEKAYHRIDHLMRLRELQDKTNGFQVFIPLAFHPDNTKLSDLKKPSGLMDLRTMAISRLMLDNIKHIKAYWIMLGIETAQTALAYGADDIDGTVRHELIYHDAGAKTPEFMSVDQIKDLIREAGRDPIERDTTYNRVIRDENDFTVWQSGESVDADAQLAGA</sequence>
<feature type="domain" description="Radical SAM core" evidence="9">
    <location>
        <begin position="67"/>
        <end position="300"/>
    </location>
</feature>
<dbReference type="EC" id="2.5.1.120" evidence="6"/>
<dbReference type="PANTHER" id="PTHR43076:SF7">
    <property type="entry name" value="AMINODEOXYFUTALOSINE SYNTHASE"/>
    <property type="match status" value="1"/>
</dbReference>
<dbReference type="GO" id="GO:0009234">
    <property type="term" value="P:menaquinone biosynthetic process"/>
    <property type="evidence" value="ECO:0007669"/>
    <property type="project" value="UniProtKB-UniRule"/>
</dbReference>
<dbReference type="GO" id="GO:0044689">
    <property type="term" value="F:7,8-didemethyl-8-hydroxy-5-deazariboflavin synthase activity"/>
    <property type="evidence" value="ECO:0007669"/>
    <property type="project" value="TreeGrafter"/>
</dbReference>
<dbReference type="Pfam" id="PF19288">
    <property type="entry name" value="CofH_C"/>
    <property type="match status" value="1"/>
</dbReference>
<dbReference type="PANTHER" id="PTHR43076">
    <property type="entry name" value="FO SYNTHASE (COFH)"/>
    <property type="match status" value="1"/>
</dbReference>
<dbReference type="Proteomes" id="UP000006222">
    <property type="component" value="Unassembled WGS sequence"/>
</dbReference>
<evidence type="ECO:0000256" key="7">
    <source>
        <dbReference type="PIRSR" id="PIRSR004762-1"/>
    </source>
</evidence>
<comment type="pathway">
    <text evidence="6">Quinol/quinone metabolism; menaquinone biosynthesis.</text>
</comment>
<dbReference type="SFLD" id="SFLDG01064">
    <property type="entry name" value="F420__menaquinone_cofactor_bio"/>
    <property type="match status" value="1"/>
</dbReference>
<evidence type="ECO:0000259" key="9">
    <source>
        <dbReference type="PROSITE" id="PS51918"/>
    </source>
</evidence>
<keyword evidence="1 6" id="KW-0004">4Fe-4S</keyword>
<feature type="binding site" evidence="6 7">
    <location>
        <position position="85"/>
    </location>
    <ligand>
        <name>[4Fe-4S] cluster</name>
        <dbReference type="ChEBI" id="CHEBI:49883"/>
        <note>4Fe-4S-S-AdoMet</note>
    </ligand>
</feature>
<dbReference type="PIRSF" id="PIRSF004762">
    <property type="entry name" value="CHP00423"/>
    <property type="match status" value="1"/>
</dbReference>
<evidence type="ECO:0000256" key="6">
    <source>
        <dbReference type="HAMAP-Rule" id="MF_00993"/>
    </source>
</evidence>
<keyword evidence="2 6" id="KW-0949">S-adenosyl-L-methionine</keyword>
<dbReference type="PROSITE" id="PS51918">
    <property type="entry name" value="RADICAL_SAM"/>
    <property type="match status" value="1"/>
</dbReference>
<comment type="cofactor">
    <cofactor evidence="6 7">
        <name>[4Fe-4S] cluster</name>
        <dbReference type="ChEBI" id="CHEBI:49883"/>
    </cofactor>
    <text evidence="6 7">Binds 1 [4Fe-4S] cluster. The cluster is coordinated with 3 cysteines and an exchangeable S-adenosyl-L-methionine.</text>
</comment>
<feature type="binding site" evidence="8">
    <location>
        <position position="87"/>
    </location>
    <ligand>
        <name>S-adenosyl-L-methionine</name>
        <dbReference type="ChEBI" id="CHEBI:59789"/>
    </ligand>
</feature>
<dbReference type="GO" id="GO:0051539">
    <property type="term" value="F:4 iron, 4 sulfur cluster binding"/>
    <property type="evidence" value="ECO:0007669"/>
    <property type="project" value="UniProtKB-KW"/>
</dbReference>
<dbReference type="InterPro" id="IPR058240">
    <property type="entry name" value="rSAM_sf"/>
</dbReference>
<dbReference type="NCBIfam" id="TIGR00423">
    <property type="entry name" value="CofH family radical SAM protein"/>
    <property type="match status" value="1"/>
</dbReference>
<dbReference type="SFLD" id="SFLDG01389">
    <property type="entry name" value="menaquinone_synthsis_involved"/>
    <property type="match status" value="1"/>
</dbReference>
<keyword evidence="6" id="KW-0474">Menaquinone biosynthesis</keyword>
<keyword evidence="5 6" id="KW-0411">Iron-sulfur</keyword>
<dbReference type="InterPro" id="IPR020050">
    <property type="entry name" value="FO_synthase_su2"/>
</dbReference>
<evidence type="ECO:0000313" key="10">
    <source>
        <dbReference type="EMBL" id="EGF25862.1"/>
    </source>
</evidence>
<evidence type="ECO:0000256" key="5">
    <source>
        <dbReference type="ARBA" id="ARBA00023014"/>
    </source>
</evidence>
<dbReference type="Pfam" id="PF04055">
    <property type="entry name" value="Radical_SAM"/>
    <property type="match status" value="1"/>
</dbReference>
<gene>
    <name evidence="6" type="primary">mqnE</name>
    <name evidence="10" type="ORF">RBWH47_06013</name>
</gene>
<keyword evidence="3 6" id="KW-0479">Metal-binding</keyword>